<keyword evidence="3" id="KW-1185">Reference proteome</keyword>
<name>A0AAE0SRZ0_9BIVA</name>
<sequence length="215" mass="25268">MFRTKILLLVFSTVCLGNFTLGVPPPPVWPVKYRTCVSVETPREFIKAGWYVDEEQRRIRLDSYGIPKGMNETIARLLQYYMFEVEDFDYACPQFGPPLYEFIYHYDEGRAYTLFPQPDPPYRSCTVQVITSKFPNSPLLPELEFIEESRDNITSFYHWRAESFLFTLDYLFHTQNGLPYKLYVNAEENVFLSFYEGELDEDTFYPPPGVTCKPA</sequence>
<proteinExistence type="predicted"/>
<gene>
    <name evidence="2" type="ORF">CHS0354_035882</name>
</gene>
<reference evidence="2" key="1">
    <citation type="journal article" date="2021" name="Genome Biol. Evol.">
        <title>A High-Quality Reference Genome for a Parasitic Bivalve with Doubly Uniparental Inheritance (Bivalvia: Unionida).</title>
        <authorList>
            <person name="Smith C.H."/>
        </authorList>
    </citation>
    <scope>NUCLEOTIDE SEQUENCE</scope>
    <source>
        <strain evidence="2">CHS0354</strain>
    </source>
</reference>
<reference evidence="2" key="2">
    <citation type="journal article" date="2021" name="Genome Biol. Evol.">
        <title>Developing a high-quality reference genome for a parasitic bivalve with doubly uniparental inheritance (Bivalvia: Unionida).</title>
        <authorList>
            <person name="Smith C.H."/>
        </authorList>
    </citation>
    <scope>NUCLEOTIDE SEQUENCE</scope>
    <source>
        <strain evidence="2">CHS0354</strain>
        <tissue evidence="2">Mantle</tissue>
    </source>
</reference>
<evidence type="ECO:0000313" key="2">
    <source>
        <dbReference type="EMBL" id="KAK3596605.1"/>
    </source>
</evidence>
<dbReference type="Proteomes" id="UP001195483">
    <property type="component" value="Unassembled WGS sequence"/>
</dbReference>
<protein>
    <submittedName>
        <fullName evidence="2">Uncharacterized protein</fullName>
    </submittedName>
</protein>
<feature type="signal peptide" evidence="1">
    <location>
        <begin position="1"/>
        <end position="22"/>
    </location>
</feature>
<reference evidence="2" key="3">
    <citation type="submission" date="2023-05" db="EMBL/GenBank/DDBJ databases">
        <authorList>
            <person name="Smith C.H."/>
        </authorList>
    </citation>
    <scope>NUCLEOTIDE SEQUENCE</scope>
    <source>
        <strain evidence="2">CHS0354</strain>
        <tissue evidence="2">Mantle</tissue>
    </source>
</reference>
<organism evidence="2 3">
    <name type="scientific">Potamilus streckersoni</name>
    <dbReference type="NCBI Taxonomy" id="2493646"/>
    <lineage>
        <taxon>Eukaryota</taxon>
        <taxon>Metazoa</taxon>
        <taxon>Spiralia</taxon>
        <taxon>Lophotrochozoa</taxon>
        <taxon>Mollusca</taxon>
        <taxon>Bivalvia</taxon>
        <taxon>Autobranchia</taxon>
        <taxon>Heteroconchia</taxon>
        <taxon>Palaeoheterodonta</taxon>
        <taxon>Unionida</taxon>
        <taxon>Unionoidea</taxon>
        <taxon>Unionidae</taxon>
        <taxon>Ambleminae</taxon>
        <taxon>Lampsilini</taxon>
        <taxon>Potamilus</taxon>
    </lineage>
</organism>
<comment type="caution">
    <text evidence="2">The sequence shown here is derived from an EMBL/GenBank/DDBJ whole genome shotgun (WGS) entry which is preliminary data.</text>
</comment>
<keyword evidence="1" id="KW-0732">Signal</keyword>
<evidence type="ECO:0000256" key="1">
    <source>
        <dbReference type="SAM" id="SignalP"/>
    </source>
</evidence>
<evidence type="ECO:0000313" key="3">
    <source>
        <dbReference type="Proteomes" id="UP001195483"/>
    </source>
</evidence>
<feature type="chain" id="PRO_5042153575" evidence="1">
    <location>
        <begin position="23"/>
        <end position="215"/>
    </location>
</feature>
<accession>A0AAE0SRZ0</accession>
<dbReference type="AlphaFoldDB" id="A0AAE0SRZ0"/>
<dbReference type="EMBL" id="JAEAOA010002094">
    <property type="protein sequence ID" value="KAK3596605.1"/>
    <property type="molecule type" value="Genomic_DNA"/>
</dbReference>